<reference evidence="5" key="1">
    <citation type="journal article" date="2019" name="Int. J. Syst. Evol. Microbiol.">
        <title>The Global Catalogue of Microorganisms (GCM) 10K type strain sequencing project: providing services to taxonomists for standard genome sequencing and annotation.</title>
        <authorList>
            <consortium name="The Broad Institute Genomics Platform"/>
            <consortium name="The Broad Institute Genome Sequencing Center for Infectious Disease"/>
            <person name="Wu L."/>
            <person name="Ma J."/>
        </authorList>
    </citation>
    <scope>NUCLEOTIDE SEQUENCE [LARGE SCALE GENOMIC DNA]</scope>
    <source>
        <strain evidence="5">JCM 18657</strain>
    </source>
</reference>
<dbReference type="InterPro" id="IPR022998">
    <property type="entry name" value="ThiamineP_synth_TenI"/>
</dbReference>
<keyword evidence="2" id="KW-0784">Thiamine biosynthesis</keyword>
<sequence length="208" mass="21828">MSLKDTLSVASLPGVLEAVRAFHIREKARSPREVLEWAEAMAEAVGTDRLWINDRADIAAAVGAGGLHLPAAGLPPHAARAVLPRGCRIGRSVHSVQEAAQAQAEGADYLLFGHVYPTGSKPGLPARGLDLLAEIVSFSDLPVLAIGGITPERTPEVLATGCAGIAVMSTGFESPDPERTALAYRSALDECDREPKRVFPPIAPPQGS</sequence>
<dbReference type="InterPro" id="IPR013785">
    <property type="entry name" value="Aldolase_TIM"/>
</dbReference>
<evidence type="ECO:0000256" key="2">
    <source>
        <dbReference type="ARBA" id="ARBA00022977"/>
    </source>
</evidence>
<name>A0ABW2V545_9BACL</name>
<dbReference type="Proteomes" id="UP001596528">
    <property type="component" value="Unassembled WGS sequence"/>
</dbReference>
<dbReference type="InterPro" id="IPR036206">
    <property type="entry name" value="ThiamineP_synth_sf"/>
</dbReference>
<evidence type="ECO:0000313" key="4">
    <source>
        <dbReference type="EMBL" id="MFC7751252.1"/>
    </source>
</evidence>
<evidence type="ECO:0000256" key="1">
    <source>
        <dbReference type="ARBA" id="ARBA00004948"/>
    </source>
</evidence>
<dbReference type="Pfam" id="PF02581">
    <property type="entry name" value="TMP-TENI"/>
    <property type="match status" value="1"/>
</dbReference>
<comment type="pathway">
    <text evidence="1">Cofactor biosynthesis; thiamine diphosphate biosynthesis.</text>
</comment>
<keyword evidence="5" id="KW-1185">Reference proteome</keyword>
<organism evidence="4 5">
    <name type="scientific">Paenibacillus thermoaerophilus</name>
    <dbReference type="NCBI Taxonomy" id="1215385"/>
    <lineage>
        <taxon>Bacteria</taxon>
        <taxon>Bacillati</taxon>
        <taxon>Bacillota</taxon>
        <taxon>Bacilli</taxon>
        <taxon>Bacillales</taxon>
        <taxon>Paenibacillaceae</taxon>
        <taxon>Paenibacillus</taxon>
    </lineage>
</organism>
<dbReference type="SUPFAM" id="SSF51391">
    <property type="entry name" value="Thiamin phosphate synthase"/>
    <property type="match status" value="1"/>
</dbReference>
<dbReference type="RefSeq" id="WP_170209425.1">
    <property type="nucleotide sequence ID" value="NZ_JBHTGQ010000041.1"/>
</dbReference>
<evidence type="ECO:0000313" key="5">
    <source>
        <dbReference type="Proteomes" id="UP001596528"/>
    </source>
</evidence>
<dbReference type="PANTHER" id="PTHR20857">
    <property type="entry name" value="THIAMINE-PHOSPHATE PYROPHOSPHORYLASE"/>
    <property type="match status" value="1"/>
</dbReference>
<accession>A0ABW2V545</accession>
<protein>
    <submittedName>
        <fullName evidence="4">Thiamine phosphate synthase</fullName>
    </submittedName>
</protein>
<gene>
    <name evidence="4" type="ORF">ACFQWB_15130</name>
</gene>
<dbReference type="CDD" id="cd00564">
    <property type="entry name" value="TMP_TenI"/>
    <property type="match status" value="1"/>
</dbReference>
<dbReference type="EMBL" id="JBHTGQ010000041">
    <property type="protein sequence ID" value="MFC7751252.1"/>
    <property type="molecule type" value="Genomic_DNA"/>
</dbReference>
<proteinExistence type="predicted"/>
<feature type="domain" description="Thiamine phosphate synthase/TenI" evidence="3">
    <location>
        <begin position="18"/>
        <end position="169"/>
    </location>
</feature>
<dbReference type="PANTHER" id="PTHR20857:SF22">
    <property type="entry name" value="THIAZOLE TAUTOMERASE"/>
    <property type="match status" value="1"/>
</dbReference>
<dbReference type="Gene3D" id="3.20.20.70">
    <property type="entry name" value="Aldolase class I"/>
    <property type="match status" value="1"/>
</dbReference>
<comment type="caution">
    <text evidence="4">The sequence shown here is derived from an EMBL/GenBank/DDBJ whole genome shotgun (WGS) entry which is preliminary data.</text>
</comment>
<evidence type="ECO:0000259" key="3">
    <source>
        <dbReference type="Pfam" id="PF02581"/>
    </source>
</evidence>